<keyword evidence="2" id="KW-1133">Transmembrane helix</keyword>
<keyword evidence="4" id="KW-1185">Reference proteome</keyword>
<feature type="region of interest" description="Disordered" evidence="1">
    <location>
        <begin position="179"/>
        <end position="201"/>
    </location>
</feature>
<protein>
    <submittedName>
        <fullName evidence="3">Uncharacterized protein</fullName>
    </submittedName>
</protein>
<proteinExistence type="predicted"/>
<comment type="caution">
    <text evidence="3">The sequence shown here is derived from an EMBL/GenBank/DDBJ whole genome shotgun (WGS) entry which is preliminary data.</text>
</comment>
<reference evidence="3 4" key="1">
    <citation type="submission" date="2017-03" db="EMBL/GenBank/DDBJ databases">
        <title>Widespread Adenine N6-methylation of Active Genes in Fungi.</title>
        <authorList>
            <consortium name="DOE Joint Genome Institute"/>
            <person name="Mondo S.J."/>
            <person name="Dannebaum R.O."/>
            <person name="Kuo R.C."/>
            <person name="Louie K.B."/>
            <person name="Bewick A.J."/>
            <person name="Labutti K."/>
            <person name="Haridas S."/>
            <person name="Kuo A."/>
            <person name="Salamov A."/>
            <person name="Ahrendt S.R."/>
            <person name="Lau R."/>
            <person name="Bowen B.P."/>
            <person name="Lipzen A."/>
            <person name="Sullivan W."/>
            <person name="Andreopoulos W.B."/>
            <person name="Clum A."/>
            <person name="Lindquist E."/>
            <person name="Daum C."/>
            <person name="Northen T.R."/>
            <person name="Ramamoorthy G."/>
            <person name="Schmitz R.J."/>
            <person name="Gryganskyi A."/>
            <person name="Culley D."/>
            <person name="Magnuson J."/>
            <person name="James T.Y."/>
            <person name="O'Malley M.A."/>
            <person name="Stajich J.E."/>
            <person name="Spatafora J.W."/>
            <person name="Visel A."/>
            <person name="Grigoriev I.V."/>
        </authorList>
    </citation>
    <scope>NUCLEOTIDE SEQUENCE [LARGE SCALE GENOMIC DNA]</scope>
    <source>
        <strain evidence="3 4">NRRL Y-17943</strain>
    </source>
</reference>
<feature type="compositionally biased region" description="Polar residues" evidence="1">
    <location>
        <begin position="284"/>
        <end position="298"/>
    </location>
</feature>
<dbReference type="InParanoid" id="A0A1Y1UBH4"/>
<feature type="transmembrane region" description="Helical" evidence="2">
    <location>
        <begin position="6"/>
        <end position="29"/>
    </location>
</feature>
<feature type="region of interest" description="Disordered" evidence="1">
    <location>
        <begin position="279"/>
        <end position="315"/>
    </location>
</feature>
<organism evidence="3 4">
    <name type="scientific">Kockovaella imperatae</name>
    <dbReference type="NCBI Taxonomy" id="4999"/>
    <lineage>
        <taxon>Eukaryota</taxon>
        <taxon>Fungi</taxon>
        <taxon>Dikarya</taxon>
        <taxon>Basidiomycota</taxon>
        <taxon>Agaricomycotina</taxon>
        <taxon>Tremellomycetes</taxon>
        <taxon>Tremellales</taxon>
        <taxon>Cuniculitremaceae</taxon>
        <taxon>Kockovaella</taxon>
    </lineage>
</organism>
<feature type="region of interest" description="Disordered" evidence="1">
    <location>
        <begin position="51"/>
        <end position="73"/>
    </location>
</feature>
<name>A0A1Y1UBH4_9TREE</name>
<evidence type="ECO:0000313" key="3">
    <source>
        <dbReference type="EMBL" id="ORX35391.1"/>
    </source>
</evidence>
<evidence type="ECO:0000256" key="2">
    <source>
        <dbReference type="SAM" id="Phobius"/>
    </source>
</evidence>
<sequence>MVSDVCKIALAVCIPASFFTALFAFAMWFRRRRQQGLLQFVTAYHAPPLIDSRPLPNPPESPGLASRKASFGPPQFQETTITFRRLSAEPSKPDEIQRVNSITNNLHIQSDTTSDILPLGGRKSSIASDVSRSSIFCTSYSVRRVSAGGVEDIVNIQPAFIQNMALGPEEQLSFTPVTSEQVQPPVPLVDPPPSAARKHRRPDSITITLKTKPGLKSAASLRAIKSAIDTGSNGHQTAAGDSSKSPWSASTMDASAGVIFQAWRGFPAAQAETGDNVAIEDIRSPTQSRSPVADTQDSSETEHPHKDNKPSCEALHPVDIVKRRHSAADPRATPQQLQPRPLSLQHAAPVPSAMSSCTETGGSMPKSKAKLTYLSELAEEYKNNSLIVPAADRFVQEPSTSRLAKMLKAEISAHPPDEDHRVSSKPPVIPLPVSLQTSWT</sequence>
<dbReference type="GeneID" id="33560321"/>
<feature type="compositionally biased region" description="Basic and acidic residues" evidence="1">
    <location>
        <begin position="300"/>
        <end position="310"/>
    </location>
</feature>
<dbReference type="RefSeq" id="XP_021869581.1">
    <property type="nucleotide sequence ID" value="XM_022018512.1"/>
</dbReference>
<gene>
    <name evidence="3" type="ORF">BD324DRAFT_652522</name>
</gene>
<keyword evidence="2" id="KW-0812">Transmembrane</keyword>
<dbReference type="Proteomes" id="UP000193218">
    <property type="component" value="Unassembled WGS sequence"/>
</dbReference>
<feature type="region of interest" description="Disordered" evidence="1">
    <location>
        <begin position="412"/>
        <end position="440"/>
    </location>
</feature>
<feature type="region of interest" description="Disordered" evidence="1">
    <location>
        <begin position="230"/>
        <end position="250"/>
    </location>
</feature>
<dbReference type="EMBL" id="NBSH01000011">
    <property type="protein sequence ID" value="ORX35391.1"/>
    <property type="molecule type" value="Genomic_DNA"/>
</dbReference>
<dbReference type="OrthoDB" id="2576605at2759"/>
<keyword evidence="2" id="KW-0472">Membrane</keyword>
<feature type="compositionally biased region" description="Pro residues" evidence="1">
    <location>
        <begin position="184"/>
        <end position="194"/>
    </location>
</feature>
<accession>A0A1Y1UBH4</accession>
<dbReference type="AlphaFoldDB" id="A0A1Y1UBH4"/>
<evidence type="ECO:0000313" key="4">
    <source>
        <dbReference type="Proteomes" id="UP000193218"/>
    </source>
</evidence>
<evidence type="ECO:0000256" key="1">
    <source>
        <dbReference type="SAM" id="MobiDB-lite"/>
    </source>
</evidence>